<keyword evidence="2" id="KW-1185">Reference proteome</keyword>
<dbReference type="AlphaFoldDB" id="A0AAE3LJA6"/>
<evidence type="ECO:0000313" key="2">
    <source>
        <dbReference type="Proteomes" id="UP001208131"/>
    </source>
</evidence>
<organism evidence="1 2">
    <name type="scientific">Hominimerdicola aceti</name>
    <dbReference type="NCBI Taxonomy" id="2981726"/>
    <lineage>
        <taxon>Bacteria</taxon>
        <taxon>Bacillati</taxon>
        <taxon>Bacillota</taxon>
        <taxon>Clostridia</taxon>
        <taxon>Eubacteriales</taxon>
        <taxon>Oscillospiraceae</taxon>
        <taxon>Hominimerdicola</taxon>
    </lineage>
</organism>
<dbReference type="Pfam" id="PF09693">
    <property type="entry name" value="Phage_XkdX"/>
    <property type="match status" value="1"/>
</dbReference>
<dbReference type="InterPro" id="IPR010022">
    <property type="entry name" value="XkdX"/>
</dbReference>
<dbReference type="Proteomes" id="UP001208131">
    <property type="component" value="Unassembled WGS sequence"/>
</dbReference>
<evidence type="ECO:0000313" key="1">
    <source>
        <dbReference type="EMBL" id="MCU6704442.1"/>
    </source>
</evidence>
<dbReference type="RefSeq" id="WP_267300208.1">
    <property type="nucleotide sequence ID" value="NZ_JAOQJZ010000001.1"/>
</dbReference>
<reference evidence="1 2" key="1">
    <citation type="journal article" date="2021" name="ISME Commun">
        <title>Automated analysis of genomic sequences facilitates high-throughput and comprehensive description of bacteria.</title>
        <authorList>
            <person name="Hitch T.C.A."/>
        </authorList>
    </citation>
    <scope>NUCLEOTIDE SEQUENCE [LARGE SCALE GENOMIC DNA]</scope>
    <source>
        <strain evidence="1 2">Sanger_31</strain>
    </source>
</reference>
<accession>A0AAE3LJA6</accession>
<comment type="caution">
    <text evidence="1">The sequence shown here is derived from an EMBL/GenBank/DDBJ whole genome shotgun (WGS) entry which is preliminary data.</text>
</comment>
<proteinExistence type="predicted"/>
<name>A0AAE3LJA6_9FIRM</name>
<gene>
    <name evidence="1" type="ORF">OCV57_00680</name>
</gene>
<protein>
    <submittedName>
        <fullName evidence="1">XkdX family protein</fullName>
    </submittedName>
</protein>
<dbReference type="EMBL" id="JAOQJZ010000001">
    <property type="protein sequence ID" value="MCU6704442.1"/>
    <property type="molecule type" value="Genomic_DNA"/>
</dbReference>
<sequence length="52" mass="6167">MSKNYAKVKRYYDSRLWSVAMVHAAVGKWITAEEYEMITKEVYHEAEVSETH</sequence>